<dbReference type="Proteomes" id="UP000078460">
    <property type="component" value="Unassembled WGS sequence"/>
</dbReference>
<dbReference type="InterPro" id="IPR003362">
    <property type="entry name" value="Bact_transf"/>
</dbReference>
<dbReference type="GO" id="GO:0016780">
    <property type="term" value="F:phosphotransferase activity, for other substituted phosphate groups"/>
    <property type="evidence" value="ECO:0007669"/>
    <property type="project" value="TreeGrafter"/>
</dbReference>
<keyword evidence="3" id="KW-0472">Membrane</keyword>
<evidence type="ECO:0000313" key="5">
    <source>
        <dbReference type="EMBL" id="KZB95009.1"/>
    </source>
</evidence>
<feature type="transmembrane region" description="Helical" evidence="3">
    <location>
        <begin position="57"/>
        <end position="76"/>
    </location>
</feature>
<gene>
    <name evidence="5" type="ORF">AVM11_17960</name>
</gene>
<evidence type="ECO:0000256" key="3">
    <source>
        <dbReference type="SAM" id="Phobius"/>
    </source>
</evidence>
<accession>A0A175Y3I1</accession>
<name>A0A175Y3I1_9SPHN</name>
<keyword evidence="3" id="KW-1133">Transmembrane helix</keyword>
<feature type="transmembrane region" description="Helical" evidence="3">
    <location>
        <begin position="28"/>
        <end position="50"/>
    </location>
</feature>
<feature type="domain" description="Bacterial sugar transferase" evidence="4">
    <location>
        <begin position="186"/>
        <end position="370"/>
    </location>
</feature>
<feature type="transmembrane region" description="Helical" evidence="3">
    <location>
        <begin position="190"/>
        <end position="212"/>
    </location>
</feature>
<dbReference type="PANTHER" id="PTHR30576">
    <property type="entry name" value="COLANIC BIOSYNTHESIS UDP-GLUCOSE LIPID CARRIER TRANSFERASE"/>
    <property type="match status" value="1"/>
</dbReference>
<keyword evidence="2" id="KW-0270">Exopolysaccharide synthesis</keyword>
<evidence type="ECO:0000256" key="1">
    <source>
        <dbReference type="ARBA" id="ARBA00006464"/>
    </source>
</evidence>
<proteinExistence type="inferred from homology"/>
<comment type="similarity">
    <text evidence="1">Belongs to the bacterial sugar transferase family.</text>
</comment>
<keyword evidence="6" id="KW-1185">Reference proteome</keyword>
<keyword evidence="3" id="KW-0812">Transmembrane</keyword>
<dbReference type="AlphaFoldDB" id="A0A175Y3I1"/>
<sequence length="376" mass="42413">MTLAAAGAAILTATSLYRSIDRYPGVTPGAYIVPCVLIPFGIIALLLLIGRANYGRAIFSTSLVLCAAWFHIVYFMQKRVRVLRIAIVPCGDVNPLRMTPGPQWHMIASPDTVLNPVPNAVAADLRSDIPDEWDRKLADYVLEGIPVYDARLLRESLTGQVEINHISENTFGSLAPLAPYLKARAFVDKMSAALVLVALLPLLLVVAIMVRLDSPGPAFFRQIRIGYRGRRFEVIKFRTMRVASDTPDDQRSSAITRHDDDRITRLGRFLRRSRIDELPQIINILRGEMSWIGPRPEAAALSAWYEKEIAFYRYRHVVPPGITGWAQVCLGHVAEIDEVRQKLAYDFYYIKHFSFWLDFLIVLQTIRTMLTGFGAR</sequence>
<evidence type="ECO:0000313" key="6">
    <source>
        <dbReference type="Proteomes" id="UP000078460"/>
    </source>
</evidence>
<evidence type="ECO:0000259" key="4">
    <source>
        <dbReference type="Pfam" id="PF02397"/>
    </source>
</evidence>
<dbReference type="Pfam" id="PF02397">
    <property type="entry name" value="Bac_transf"/>
    <property type="match status" value="1"/>
</dbReference>
<dbReference type="STRING" id="621456.BJP26_13620"/>
<dbReference type="EMBL" id="LQCK02000021">
    <property type="protein sequence ID" value="KZB95009.1"/>
    <property type="molecule type" value="Genomic_DNA"/>
</dbReference>
<comment type="caution">
    <text evidence="5">The sequence shown here is derived from an EMBL/GenBank/DDBJ whole genome shotgun (WGS) entry which is preliminary data.</text>
</comment>
<organism evidence="5 6">
    <name type="scientific">Sphingomonas melonis TY</name>
    <dbReference type="NCBI Taxonomy" id="621456"/>
    <lineage>
        <taxon>Bacteria</taxon>
        <taxon>Pseudomonadati</taxon>
        <taxon>Pseudomonadota</taxon>
        <taxon>Alphaproteobacteria</taxon>
        <taxon>Sphingomonadales</taxon>
        <taxon>Sphingomonadaceae</taxon>
        <taxon>Sphingomonas</taxon>
    </lineage>
</organism>
<reference evidence="5" key="1">
    <citation type="submission" date="2016-03" db="EMBL/GenBank/DDBJ databases">
        <title>Sphingomonas melonis TY, whole genome shotgun sequencing.</title>
        <authorList>
            <person name="Wang H."/>
            <person name="Zhu P."/>
        </authorList>
    </citation>
    <scope>NUCLEOTIDE SEQUENCE [LARGE SCALE GENOMIC DNA]</scope>
    <source>
        <strain evidence="5">TY</strain>
    </source>
</reference>
<evidence type="ECO:0000256" key="2">
    <source>
        <dbReference type="ARBA" id="ARBA00023169"/>
    </source>
</evidence>
<dbReference type="PANTHER" id="PTHR30576:SF0">
    <property type="entry name" value="UNDECAPRENYL-PHOSPHATE N-ACETYLGALACTOSAMINYL 1-PHOSPHATE TRANSFERASE-RELATED"/>
    <property type="match status" value="1"/>
</dbReference>
<protein>
    <recommendedName>
        <fullName evidence="4">Bacterial sugar transferase domain-containing protein</fullName>
    </recommendedName>
</protein>
<dbReference type="GO" id="GO:0000271">
    <property type="term" value="P:polysaccharide biosynthetic process"/>
    <property type="evidence" value="ECO:0007669"/>
    <property type="project" value="UniProtKB-KW"/>
</dbReference>